<keyword evidence="2" id="KW-1185">Reference proteome</keyword>
<sequence length="121" mass="13480">MLELGMASEILERLALYWVQKCICAFGGDSTKVTIIAREGRLCGHTLYRSAIQNADVNQHGLFTVSKRLKTLPYLGATHGSDVSNVYGAQDMTSYLVRFVSNLDPNGGTDLYWPQQRTFFA</sequence>
<dbReference type="EMBL" id="KN819337">
    <property type="protein sequence ID" value="KIJ15391.1"/>
    <property type="molecule type" value="Genomic_DNA"/>
</dbReference>
<organism evidence="1 2">
    <name type="scientific">Paxillus involutus ATCC 200175</name>
    <dbReference type="NCBI Taxonomy" id="664439"/>
    <lineage>
        <taxon>Eukaryota</taxon>
        <taxon>Fungi</taxon>
        <taxon>Dikarya</taxon>
        <taxon>Basidiomycota</taxon>
        <taxon>Agaricomycotina</taxon>
        <taxon>Agaricomycetes</taxon>
        <taxon>Agaricomycetidae</taxon>
        <taxon>Boletales</taxon>
        <taxon>Paxilineae</taxon>
        <taxon>Paxillaceae</taxon>
        <taxon>Paxillus</taxon>
    </lineage>
</organism>
<gene>
    <name evidence="1" type="ORF">PAXINDRAFT_11935</name>
</gene>
<reference evidence="2" key="2">
    <citation type="submission" date="2015-01" db="EMBL/GenBank/DDBJ databases">
        <title>Evolutionary Origins and Diversification of the Mycorrhizal Mutualists.</title>
        <authorList>
            <consortium name="DOE Joint Genome Institute"/>
            <consortium name="Mycorrhizal Genomics Consortium"/>
            <person name="Kohler A."/>
            <person name="Kuo A."/>
            <person name="Nagy L.G."/>
            <person name="Floudas D."/>
            <person name="Copeland A."/>
            <person name="Barry K.W."/>
            <person name="Cichocki N."/>
            <person name="Veneault-Fourrey C."/>
            <person name="LaButti K."/>
            <person name="Lindquist E.A."/>
            <person name="Lipzen A."/>
            <person name="Lundell T."/>
            <person name="Morin E."/>
            <person name="Murat C."/>
            <person name="Riley R."/>
            <person name="Ohm R."/>
            <person name="Sun H."/>
            <person name="Tunlid A."/>
            <person name="Henrissat B."/>
            <person name="Grigoriev I.V."/>
            <person name="Hibbett D.S."/>
            <person name="Martin F."/>
        </authorList>
    </citation>
    <scope>NUCLEOTIDE SEQUENCE [LARGE SCALE GENOMIC DNA]</scope>
    <source>
        <strain evidence="2">ATCC 200175</strain>
    </source>
</reference>
<evidence type="ECO:0008006" key="3">
    <source>
        <dbReference type="Google" id="ProtNLM"/>
    </source>
</evidence>
<dbReference type="AlphaFoldDB" id="A0A0C9U8I6"/>
<protein>
    <recommendedName>
        <fullName evidence="3">Carboxylesterase type B domain-containing protein</fullName>
    </recommendedName>
</protein>
<dbReference type="SUPFAM" id="SSF53474">
    <property type="entry name" value="alpha/beta-Hydrolases"/>
    <property type="match status" value="1"/>
</dbReference>
<dbReference type="OrthoDB" id="2664882at2759"/>
<accession>A0A0C9U8I6</accession>
<dbReference type="Proteomes" id="UP000053647">
    <property type="component" value="Unassembled WGS sequence"/>
</dbReference>
<evidence type="ECO:0000313" key="2">
    <source>
        <dbReference type="Proteomes" id="UP000053647"/>
    </source>
</evidence>
<dbReference type="HOGENOM" id="CLU_2038785_0_0_1"/>
<proteinExistence type="predicted"/>
<evidence type="ECO:0000313" key="1">
    <source>
        <dbReference type="EMBL" id="KIJ15391.1"/>
    </source>
</evidence>
<name>A0A0C9U8I6_PAXIN</name>
<dbReference type="InterPro" id="IPR029058">
    <property type="entry name" value="AB_hydrolase_fold"/>
</dbReference>
<reference evidence="1 2" key="1">
    <citation type="submission" date="2014-06" db="EMBL/GenBank/DDBJ databases">
        <authorList>
            <consortium name="DOE Joint Genome Institute"/>
            <person name="Kuo A."/>
            <person name="Kohler A."/>
            <person name="Nagy L.G."/>
            <person name="Floudas D."/>
            <person name="Copeland A."/>
            <person name="Barry K.W."/>
            <person name="Cichocki N."/>
            <person name="Veneault-Fourrey C."/>
            <person name="LaButti K."/>
            <person name="Lindquist E.A."/>
            <person name="Lipzen A."/>
            <person name="Lundell T."/>
            <person name="Morin E."/>
            <person name="Murat C."/>
            <person name="Sun H."/>
            <person name="Tunlid A."/>
            <person name="Henrissat B."/>
            <person name="Grigoriev I.V."/>
            <person name="Hibbett D.S."/>
            <person name="Martin F."/>
            <person name="Nordberg H.P."/>
            <person name="Cantor M.N."/>
            <person name="Hua S.X."/>
        </authorList>
    </citation>
    <scope>NUCLEOTIDE SEQUENCE [LARGE SCALE GENOMIC DNA]</scope>
    <source>
        <strain evidence="1 2">ATCC 200175</strain>
    </source>
</reference>
<dbReference type="Gene3D" id="3.40.50.1820">
    <property type="entry name" value="alpha/beta hydrolase"/>
    <property type="match status" value="1"/>
</dbReference>